<name>A0A0C3P687_PISTI</name>
<dbReference type="AlphaFoldDB" id="A0A0C3P687"/>
<gene>
    <name evidence="1" type="ORF">M404DRAFT_997011</name>
</gene>
<dbReference type="Proteomes" id="UP000054217">
    <property type="component" value="Unassembled WGS sequence"/>
</dbReference>
<evidence type="ECO:0000313" key="1">
    <source>
        <dbReference type="EMBL" id="KIO08795.1"/>
    </source>
</evidence>
<organism evidence="1 2">
    <name type="scientific">Pisolithus tinctorius Marx 270</name>
    <dbReference type="NCBI Taxonomy" id="870435"/>
    <lineage>
        <taxon>Eukaryota</taxon>
        <taxon>Fungi</taxon>
        <taxon>Dikarya</taxon>
        <taxon>Basidiomycota</taxon>
        <taxon>Agaricomycotina</taxon>
        <taxon>Agaricomycetes</taxon>
        <taxon>Agaricomycetidae</taxon>
        <taxon>Boletales</taxon>
        <taxon>Sclerodermatineae</taxon>
        <taxon>Pisolithaceae</taxon>
        <taxon>Pisolithus</taxon>
    </lineage>
</organism>
<reference evidence="1 2" key="1">
    <citation type="submission" date="2014-04" db="EMBL/GenBank/DDBJ databases">
        <authorList>
            <consortium name="DOE Joint Genome Institute"/>
            <person name="Kuo A."/>
            <person name="Kohler A."/>
            <person name="Costa M.D."/>
            <person name="Nagy L.G."/>
            <person name="Floudas D."/>
            <person name="Copeland A."/>
            <person name="Barry K.W."/>
            <person name="Cichocki N."/>
            <person name="Veneault-Fourrey C."/>
            <person name="LaButti K."/>
            <person name="Lindquist E.A."/>
            <person name="Lipzen A."/>
            <person name="Lundell T."/>
            <person name="Morin E."/>
            <person name="Murat C."/>
            <person name="Sun H."/>
            <person name="Tunlid A."/>
            <person name="Henrissat B."/>
            <person name="Grigoriev I.V."/>
            <person name="Hibbett D.S."/>
            <person name="Martin F."/>
            <person name="Nordberg H.P."/>
            <person name="Cantor M.N."/>
            <person name="Hua S.X."/>
        </authorList>
    </citation>
    <scope>NUCLEOTIDE SEQUENCE [LARGE SCALE GENOMIC DNA]</scope>
    <source>
        <strain evidence="1 2">Marx 270</strain>
    </source>
</reference>
<dbReference type="EMBL" id="KN831956">
    <property type="protein sequence ID" value="KIO08795.1"/>
    <property type="molecule type" value="Genomic_DNA"/>
</dbReference>
<accession>A0A0C3P687</accession>
<keyword evidence="2" id="KW-1185">Reference proteome</keyword>
<evidence type="ECO:0000313" key="2">
    <source>
        <dbReference type="Proteomes" id="UP000054217"/>
    </source>
</evidence>
<reference evidence="2" key="2">
    <citation type="submission" date="2015-01" db="EMBL/GenBank/DDBJ databases">
        <title>Evolutionary Origins and Diversification of the Mycorrhizal Mutualists.</title>
        <authorList>
            <consortium name="DOE Joint Genome Institute"/>
            <consortium name="Mycorrhizal Genomics Consortium"/>
            <person name="Kohler A."/>
            <person name="Kuo A."/>
            <person name="Nagy L.G."/>
            <person name="Floudas D."/>
            <person name="Copeland A."/>
            <person name="Barry K.W."/>
            <person name="Cichocki N."/>
            <person name="Veneault-Fourrey C."/>
            <person name="LaButti K."/>
            <person name="Lindquist E.A."/>
            <person name="Lipzen A."/>
            <person name="Lundell T."/>
            <person name="Morin E."/>
            <person name="Murat C."/>
            <person name="Riley R."/>
            <person name="Ohm R."/>
            <person name="Sun H."/>
            <person name="Tunlid A."/>
            <person name="Henrissat B."/>
            <person name="Grigoriev I.V."/>
            <person name="Hibbett D.S."/>
            <person name="Martin F."/>
        </authorList>
    </citation>
    <scope>NUCLEOTIDE SEQUENCE [LARGE SCALE GENOMIC DNA]</scope>
    <source>
        <strain evidence="2">Marx 270</strain>
    </source>
</reference>
<protein>
    <submittedName>
        <fullName evidence="1">Uncharacterized protein</fullName>
    </submittedName>
</protein>
<dbReference type="InParanoid" id="A0A0C3P687"/>
<proteinExistence type="predicted"/>
<sequence>MTLSRQVINTLQNFLESAPLHQPPPLATHRPLGSHTLRYIDCDRPWYSLTSSTYHYFDFEFTNIYHLVEPPHTPVDTLTPHLLSPS</sequence>
<dbReference type="HOGENOM" id="CLU_2498742_0_0_1"/>